<dbReference type="Pfam" id="PF00691">
    <property type="entry name" value="OmpA"/>
    <property type="match status" value="1"/>
</dbReference>
<dbReference type="RefSeq" id="WP_346063299.1">
    <property type="nucleotide sequence ID" value="NZ_BAAADR010000017.1"/>
</dbReference>
<dbReference type="InterPro" id="IPR025713">
    <property type="entry name" value="MotB-like_N_dom"/>
</dbReference>
<gene>
    <name evidence="10" type="ORF">ACFQH5_14770</name>
</gene>
<evidence type="ECO:0000256" key="2">
    <source>
        <dbReference type="ARBA" id="ARBA00008914"/>
    </source>
</evidence>
<comment type="caution">
    <text evidence="10">The sequence shown here is derived from an EMBL/GenBank/DDBJ whole genome shotgun (WGS) entry which is preliminary data.</text>
</comment>
<comment type="similarity">
    <text evidence="2">Belongs to the MotB family.</text>
</comment>
<sequence length="327" mass="35627">MPASYRGRHRHDSLFEELEPDEGQSGWMLSYIDMMTLLVTLFALLLSLTAVFRGPAEASPMDLGPAEVSPARVEVSPFALVAALRVAEGPRVPAPPRPRGRDPLDLPRPIDWAPPRPAAPAPALAVRRVPYALPSATPGLPALALHEALDPEAWQDLTLVVTERPPSNVQRLDSEALAGAERLQAEVSARLDEARELPSLEGVEISPVAEGLNLRIQDRLLFDSATAELSEAGRELIERLVAIIQRYEGTVSVEGHSDDRPIFTDRFPSNWELSSARAIVILRQLEAAGVDASRLRAIGYGETRPLASNDSAEGRATNRRVEVIVHL</sequence>
<evidence type="ECO:0000256" key="1">
    <source>
        <dbReference type="ARBA" id="ARBA00004162"/>
    </source>
</evidence>
<organism evidence="10 11">
    <name type="scientific">Halomonas salifodinae</name>
    <dbReference type="NCBI Taxonomy" id="438745"/>
    <lineage>
        <taxon>Bacteria</taxon>
        <taxon>Pseudomonadati</taxon>
        <taxon>Pseudomonadota</taxon>
        <taxon>Gammaproteobacteria</taxon>
        <taxon>Oceanospirillales</taxon>
        <taxon>Halomonadaceae</taxon>
        <taxon>Halomonas</taxon>
    </lineage>
</organism>
<dbReference type="CDD" id="cd07185">
    <property type="entry name" value="OmpA_C-like"/>
    <property type="match status" value="1"/>
</dbReference>
<dbReference type="InterPro" id="IPR036737">
    <property type="entry name" value="OmpA-like_sf"/>
</dbReference>
<dbReference type="InterPro" id="IPR050330">
    <property type="entry name" value="Bact_OuterMem_StrucFunc"/>
</dbReference>
<keyword evidence="10" id="KW-0282">Flagellum</keyword>
<dbReference type="SUPFAM" id="SSF103088">
    <property type="entry name" value="OmpA-like"/>
    <property type="match status" value="1"/>
</dbReference>
<keyword evidence="10" id="KW-0969">Cilium</keyword>
<evidence type="ECO:0000256" key="3">
    <source>
        <dbReference type="ARBA" id="ARBA00022475"/>
    </source>
</evidence>
<dbReference type="PROSITE" id="PS51123">
    <property type="entry name" value="OMPA_2"/>
    <property type="match status" value="1"/>
</dbReference>
<dbReference type="Proteomes" id="UP001596411">
    <property type="component" value="Unassembled WGS sequence"/>
</dbReference>
<evidence type="ECO:0000313" key="11">
    <source>
        <dbReference type="Proteomes" id="UP001596411"/>
    </source>
</evidence>
<evidence type="ECO:0000256" key="6">
    <source>
        <dbReference type="ARBA" id="ARBA00023136"/>
    </source>
</evidence>
<evidence type="ECO:0000256" key="7">
    <source>
        <dbReference type="PROSITE-ProRule" id="PRU00473"/>
    </source>
</evidence>
<dbReference type="InterPro" id="IPR006665">
    <property type="entry name" value="OmpA-like"/>
</dbReference>
<evidence type="ECO:0000256" key="4">
    <source>
        <dbReference type="ARBA" id="ARBA00022692"/>
    </source>
</evidence>
<keyword evidence="6 7" id="KW-0472">Membrane</keyword>
<dbReference type="Pfam" id="PF13677">
    <property type="entry name" value="MotB_plug"/>
    <property type="match status" value="1"/>
</dbReference>
<keyword evidence="5 8" id="KW-1133">Transmembrane helix</keyword>
<name>A0ABW2EXU6_9GAMM</name>
<feature type="transmembrane region" description="Helical" evidence="8">
    <location>
        <begin position="28"/>
        <end position="52"/>
    </location>
</feature>
<evidence type="ECO:0000313" key="10">
    <source>
        <dbReference type="EMBL" id="MFC7090814.1"/>
    </source>
</evidence>
<proteinExistence type="inferred from homology"/>
<protein>
    <submittedName>
        <fullName evidence="10">Flagellar motor protein MotB</fullName>
    </submittedName>
</protein>
<keyword evidence="11" id="KW-1185">Reference proteome</keyword>
<keyword evidence="10" id="KW-0966">Cell projection</keyword>
<evidence type="ECO:0000256" key="5">
    <source>
        <dbReference type="ARBA" id="ARBA00022989"/>
    </source>
</evidence>
<dbReference type="EMBL" id="JBHSZP010000028">
    <property type="protein sequence ID" value="MFC7090814.1"/>
    <property type="molecule type" value="Genomic_DNA"/>
</dbReference>
<evidence type="ECO:0000256" key="8">
    <source>
        <dbReference type="SAM" id="Phobius"/>
    </source>
</evidence>
<keyword evidence="3" id="KW-1003">Cell membrane</keyword>
<feature type="domain" description="OmpA-like" evidence="9">
    <location>
        <begin position="209"/>
        <end position="327"/>
    </location>
</feature>
<keyword evidence="4 8" id="KW-0812">Transmembrane</keyword>
<evidence type="ECO:0000259" key="9">
    <source>
        <dbReference type="PROSITE" id="PS51123"/>
    </source>
</evidence>
<comment type="subcellular location">
    <subcellularLocation>
        <location evidence="1">Cell membrane</location>
        <topology evidence="1">Single-pass membrane protein</topology>
    </subcellularLocation>
</comment>
<dbReference type="PANTHER" id="PTHR30329">
    <property type="entry name" value="STATOR ELEMENT OF FLAGELLAR MOTOR COMPLEX"/>
    <property type="match status" value="1"/>
</dbReference>
<dbReference type="Gene3D" id="3.30.1330.60">
    <property type="entry name" value="OmpA-like domain"/>
    <property type="match status" value="1"/>
</dbReference>
<accession>A0ABW2EXU6</accession>
<reference evidence="11" key="1">
    <citation type="journal article" date="2019" name="Int. J. Syst. Evol. Microbiol.">
        <title>The Global Catalogue of Microorganisms (GCM) 10K type strain sequencing project: providing services to taxonomists for standard genome sequencing and annotation.</title>
        <authorList>
            <consortium name="The Broad Institute Genomics Platform"/>
            <consortium name="The Broad Institute Genome Sequencing Center for Infectious Disease"/>
            <person name="Wu L."/>
            <person name="Ma J."/>
        </authorList>
    </citation>
    <scope>NUCLEOTIDE SEQUENCE [LARGE SCALE GENOMIC DNA]</scope>
    <source>
        <strain evidence="11">CGMCC 1.13666</strain>
    </source>
</reference>
<dbReference type="PANTHER" id="PTHR30329:SF21">
    <property type="entry name" value="LIPOPROTEIN YIAD-RELATED"/>
    <property type="match status" value="1"/>
</dbReference>